<dbReference type="GO" id="GO:0005634">
    <property type="term" value="C:nucleus"/>
    <property type="evidence" value="ECO:0007669"/>
    <property type="project" value="TreeGrafter"/>
</dbReference>
<proteinExistence type="predicted"/>
<dbReference type="GO" id="GO:0045944">
    <property type="term" value="P:positive regulation of transcription by RNA polymerase II"/>
    <property type="evidence" value="ECO:0007669"/>
    <property type="project" value="TreeGrafter"/>
</dbReference>
<dbReference type="InterPro" id="IPR050359">
    <property type="entry name" value="bHLH_transcription_factors"/>
</dbReference>
<evidence type="ECO:0000256" key="1">
    <source>
        <dbReference type="SAM" id="MobiDB-lite"/>
    </source>
</evidence>
<feature type="region of interest" description="Disordered" evidence="1">
    <location>
        <begin position="69"/>
        <end position="236"/>
    </location>
</feature>
<dbReference type="Proteomes" id="UP000735302">
    <property type="component" value="Unassembled WGS sequence"/>
</dbReference>
<evidence type="ECO:0000313" key="3">
    <source>
        <dbReference type="EMBL" id="GFO08564.1"/>
    </source>
</evidence>
<dbReference type="PROSITE" id="PS50888">
    <property type="entry name" value="BHLH"/>
    <property type="match status" value="1"/>
</dbReference>
<reference evidence="3 4" key="1">
    <citation type="journal article" date="2021" name="Elife">
        <title>Chloroplast acquisition without the gene transfer in kleptoplastic sea slugs, Plakobranchus ocellatus.</title>
        <authorList>
            <person name="Maeda T."/>
            <person name="Takahashi S."/>
            <person name="Yoshida T."/>
            <person name="Shimamura S."/>
            <person name="Takaki Y."/>
            <person name="Nagai Y."/>
            <person name="Toyoda A."/>
            <person name="Suzuki Y."/>
            <person name="Arimoto A."/>
            <person name="Ishii H."/>
            <person name="Satoh N."/>
            <person name="Nishiyama T."/>
            <person name="Hasebe M."/>
            <person name="Maruyama T."/>
            <person name="Minagawa J."/>
            <person name="Obokata J."/>
            <person name="Shigenobu S."/>
        </authorList>
    </citation>
    <scope>NUCLEOTIDE SEQUENCE [LARGE SCALE GENOMIC DNA]</scope>
</reference>
<feature type="compositionally biased region" description="Basic residues" evidence="1">
    <location>
        <begin position="187"/>
        <end position="201"/>
    </location>
</feature>
<dbReference type="AlphaFoldDB" id="A0AAV4AQY5"/>
<organism evidence="3 4">
    <name type="scientific">Plakobranchus ocellatus</name>
    <dbReference type="NCBI Taxonomy" id="259542"/>
    <lineage>
        <taxon>Eukaryota</taxon>
        <taxon>Metazoa</taxon>
        <taxon>Spiralia</taxon>
        <taxon>Lophotrochozoa</taxon>
        <taxon>Mollusca</taxon>
        <taxon>Gastropoda</taxon>
        <taxon>Heterobranchia</taxon>
        <taxon>Euthyneura</taxon>
        <taxon>Panpulmonata</taxon>
        <taxon>Sacoglossa</taxon>
        <taxon>Placobranchoidea</taxon>
        <taxon>Plakobranchidae</taxon>
        <taxon>Plakobranchus</taxon>
    </lineage>
</organism>
<comment type="caution">
    <text evidence="3">The sequence shown here is derived from an EMBL/GenBank/DDBJ whole genome shotgun (WGS) entry which is preliminary data.</text>
</comment>
<evidence type="ECO:0000313" key="4">
    <source>
        <dbReference type="Proteomes" id="UP000735302"/>
    </source>
</evidence>
<dbReference type="GO" id="GO:0000981">
    <property type="term" value="F:DNA-binding transcription factor activity, RNA polymerase II-specific"/>
    <property type="evidence" value="ECO:0007669"/>
    <property type="project" value="TreeGrafter"/>
</dbReference>
<feature type="compositionally biased region" description="Polar residues" evidence="1">
    <location>
        <begin position="209"/>
        <end position="220"/>
    </location>
</feature>
<dbReference type="GO" id="GO:0046983">
    <property type="term" value="F:protein dimerization activity"/>
    <property type="evidence" value="ECO:0007669"/>
    <property type="project" value="InterPro"/>
</dbReference>
<dbReference type="GO" id="GO:0070888">
    <property type="term" value="F:E-box binding"/>
    <property type="evidence" value="ECO:0007669"/>
    <property type="project" value="TreeGrafter"/>
</dbReference>
<gene>
    <name evidence="3" type="ORF">PoB_003506900</name>
</gene>
<dbReference type="Gene3D" id="4.10.280.10">
    <property type="entry name" value="Helix-loop-helix DNA-binding domain"/>
    <property type="match status" value="1"/>
</dbReference>
<feature type="compositionally biased region" description="Basic and acidic residues" evidence="1">
    <location>
        <begin position="113"/>
        <end position="135"/>
    </location>
</feature>
<dbReference type="EMBL" id="BLXT01003971">
    <property type="protein sequence ID" value="GFO08564.1"/>
    <property type="molecule type" value="Genomic_DNA"/>
</dbReference>
<sequence>MDRFQQDRVAMENLVMPTKVTGQGHTDATVRACDTTTSGSLTEHGQMERLRKSHLLEKDGEEKDAAEVLEQGTGDDCESSRLESTGHEEDENESYASGRVKSPPLPNKLLSRRSAEDGETLIREAEFRGMDDQRQQKQSLQRNRGQIEGPLQLQRRKRSVSIDDENHRELSESHERREKTQLDEQRKRRQHQQQRSHHHYQRQKDQQHKSQPSYRSTVSNLRAGKRPLCPSPSEQSLNQSLDIKVCGGSNILQDVDYEYLGHTDGSNAVSEYSDLKNCLLKGDIYEGHPQHDDRHDDPRNLAMYGSRSKVPEEVRLRINSRERQRMHDLNSALESLRQVMPYSSGPSVKKLSKMSTLLLARNYIVMLSRSLDEMKRLVQELSMARRSSRTGLPQTTLITATPTEVTPLTIAPSLPPPPPQQQQQIPLPPPQLLPPSSSPSHNFDSRLAGSPLSTMTRKMQAHFSPDTLSSATATTTTVAAGTTPLPSAAPTALPPLQPIPLVQSQPQHSSGQLPDSAGLYASLLSSHGGIASSVHLLPPSYLHTHPPFLLHGQSHPSFFHPNPQYQHALAGLMACACVSCAKQKTAPSSAT</sequence>
<dbReference type="GO" id="GO:0061564">
    <property type="term" value="P:axon development"/>
    <property type="evidence" value="ECO:0007669"/>
    <property type="project" value="TreeGrafter"/>
</dbReference>
<dbReference type="InterPro" id="IPR036638">
    <property type="entry name" value="HLH_DNA-bd_sf"/>
</dbReference>
<dbReference type="PANTHER" id="PTHR19290">
    <property type="entry name" value="BASIC HELIX-LOOP-HELIX PROTEIN NEUROGENIN-RELATED"/>
    <property type="match status" value="1"/>
</dbReference>
<feature type="compositionally biased region" description="Polar residues" evidence="1">
    <location>
        <begin position="389"/>
        <end position="406"/>
    </location>
</feature>
<feature type="region of interest" description="Disordered" evidence="1">
    <location>
        <begin position="384"/>
        <end position="450"/>
    </location>
</feature>
<evidence type="ECO:0000259" key="2">
    <source>
        <dbReference type="PROSITE" id="PS50888"/>
    </source>
</evidence>
<name>A0AAV4AQY5_9GAST</name>
<dbReference type="GO" id="GO:0007423">
    <property type="term" value="P:sensory organ development"/>
    <property type="evidence" value="ECO:0007669"/>
    <property type="project" value="TreeGrafter"/>
</dbReference>
<dbReference type="SMART" id="SM00353">
    <property type="entry name" value="HLH"/>
    <property type="match status" value="1"/>
</dbReference>
<accession>A0AAV4AQY5</accession>
<feature type="compositionally biased region" description="Basic and acidic residues" evidence="1">
    <location>
        <begin position="78"/>
        <end position="87"/>
    </location>
</feature>
<dbReference type="SUPFAM" id="SSF47459">
    <property type="entry name" value="HLH, helix-loop-helix DNA-binding domain"/>
    <property type="match status" value="1"/>
</dbReference>
<dbReference type="Pfam" id="PF00010">
    <property type="entry name" value="HLH"/>
    <property type="match status" value="1"/>
</dbReference>
<feature type="compositionally biased region" description="Basic and acidic residues" evidence="1">
    <location>
        <begin position="160"/>
        <end position="186"/>
    </location>
</feature>
<dbReference type="PANTHER" id="PTHR19290:SF164">
    <property type="entry name" value="BHLH DOMAIN-CONTAINING PROTEIN"/>
    <property type="match status" value="1"/>
</dbReference>
<feature type="domain" description="BHLH" evidence="2">
    <location>
        <begin position="313"/>
        <end position="367"/>
    </location>
</feature>
<keyword evidence="4" id="KW-1185">Reference proteome</keyword>
<feature type="compositionally biased region" description="Pro residues" evidence="1">
    <location>
        <begin position="413"/>
        <end position="437"/>
    </location>
</feature>
<dbReference type="InterPro" id="IPR011598">
    <property type="entry name" value="bHLH_dom"/>
</dbReference>
<protein>
    <submittedName>
        <fullName evidence="3">Oligodendrocyte transcription factor</fullName>
    </submittedName>
</protein>